<sequence length="804" mass="87143">MGAGRDANHNAVGIKSKVNDNRSVHIHLAAREVTWPIEVGIVPALASAFQPRTALRDEIDAAPAQGAAATPTQILSGGGGVGKSQLAALYAAEAVHAGMDLVVWAGATEVQQVIAVYAQTATRVSVPDATGEDAERDARAFLSWLATTDRRWLVVLDDITDPAGLRGWWPSSRTGTGRVLATIRIHDARLTGNGRRRVRVGVYTPDEATAYLRTRLTEDDAEHLLDDAVGDLAAVLGRLPLALGHAAAYMLNQDLSCTRYLGLFSDRTRPLGQLLPEEADAEGYGREIATTLLLSLDAAQRTEPVGLARPALRLAAFLDPAGHPRALWTTPAVLTYLTEHRDPAPDDAPRPEDVTAEQAEATLRVLRRYALISSGRGQDPRALRIHALTARATREPLGDAALPALARAAADGLLDIWPDPDHDHPDLAASLRANTDQLHRLTGSHLWHPKGHEVLHRAGSSWISTGFAAPAVAYWKHLVTTSREFLGPTHTSTLRACAGLSNLYRGTGQKAEAIPLTERVVADCERLLGPIHHSTLEFRADLVTFYADAGRNAEALTLAKEILTDRRKALGPEHPKTLSARDALAFAYGQVGHTGKSVTQTENLLNDRTRILGPEHPDTLRTRANLAASYAAVGRTEDAITQTERVLNDRERYLSPTHRDTLTSCATLASVYSQVGRVTEAIPLAERFLTGQEQLHGPTHLNTLRARNSLALYYAQAGRSTDAIALEESVLADCERFLGPVHRDTLRTRSNLAASYGDAGRITEAIALAKSVLADRERLLGPEHPETDYARRRLRILSARQLGQ</sequence>
<dbReference type="RefSeq" id="WP_306053798.1">
    <property type="nucleotide sequence ID" value="NZ_CP120997.1"/>
</dbReference>
<protein>
    <submittedName>
        <fullName evidence="1">Tetratricopeptide repeat-containing protein</fullName>
    </submittedName>
</protein>
<dbReference type="Gene3D" id="3.40.50.300">
    <property type="entry name" value="P-loop containing nucleotide triphosphate hydrolases"/>
    <property type="match status" value="1"/>
</dbReference>
<proteinExistence type="predicted"/>
<keyword evidence="2" id="KW-1185">Reference proteome</keyword>
<dbReference type="PANTHER" id="PTHR46082:SF6">
    <property type="entry name" value="AAA+ ATPASE DOMAIN-CONTAINING PROTEIN-RELATED"/>
    <property type="match status" value="1"/>
</dbReference>
<dbReference type="EMBL" id="CP120997">
    <property type="protein sequence ID" value="WLQ33966.1"/>
    <property type="molecule type" value="Genomic_DNA"/>
</dbReference>
<evidence type="ECO:0000313" key="2">
    <source>
        <dbReference type="Proteomes" id="UP001239522"/>
    </source>
</evidence>
<name>A0ABY9HHF0_9ACTN</name>
<dbReference type="PANTHER" id="PTHR46082">
    <property type="entry name" value="ATP/GTP-BINDING PROTEIN-RELATED"/>
    <property type="match status" value="1"/>
</dbReference>
<dbReference type="SUPFAM" id="SSF52540">
    <property type="entry name" value="P-loop containing nucleoside triphosphate hydrolases"/>
    <property type="match status" value="1"/>
</dbReference>
<gene>
    <name evidence="1" type="ORF">P8A18_11170</name>
</gene>
<dbReference type="InterPro" id="IPR011990">
    <property type="entry name" value="TPR-like_helical_dom_sf"/>
</dbReference>
<evidence type="ECO:0000313" key="1">
    <source>
        <dbReference type="EMBL" id="WLQ33966.1"/>
    </source>
</evidence>
<dbReference type="InterPro" id="IPR053137">
    <property type="entry name" value="NLR-like"/>
</dbReference>
<reference evidence="1 2" key="1">
    <citation type="submission" date="2023-03" db="EMBL/GenBank/DDBJ databases">
        <title>Isolation and description of six Streptomyces strains from soil environments, able to metabolize different microbial glucans.</title>
        <authorList>
            <person name="Widen T."/>
            <person name="Larsbrink J."/>
        </authorList>
    </citation>
    <scope>NUCLEOTIDE SEQUENCE [LARGE SCALE GENOMIC DNA]</scope>
    <source>
        <strain evidence="1 2">Mut1</strain>
    </source>
</reference>
<dbReference type="Gene3D" id="1.25.40.10">
    <property type="entry name" value="Tetratricopeptide repeat domain"/>
    <property type="match status" value="2"/>
</dbReference>
<dbReference type="SUPFAM" id="SSF48452">
    <property type="entry name" value="TPR-like"/>
    <property type="match status" value="3"/>
</dbReference>
<dbReference type="Pfam" id="PF13424">
    <property type="entry name" value="TPR_12"/>
    <property type="match status" value="1"/>
</dbReference>
<dbReference type="Pfam" id="PF13374">
    <property type="entry name" value="TPR_10"/>
    <property type="match status" value="4"/>
</dbReference>
<organism evidence="1 2">
    <name type="scientific">Streptomyces castrisilvae</name>
    <dbReference type="NCBI Taxonomy" id="3033811"/>
    <lineage>
        <taxon>Bacteria</taxon>
        <taxon>Bacillati</taxon>
        <taxon>Actinomycetota</taxon>
        <taxon>Actinomycetes</taxon>
        <taxon>Kitasatosporales</taxon>
        <taxon>Streptomycetaceae</taxon>
        <taxon>Streptomyces</taxon>
    </lineage>
</organism>
<accession>A0ABY9HHF0</accession>
<dbReference type="Proteomes" id="UP001239522">
    <property type="component" value="Chromosome"/>
</dbReference>
<dbReference type="InterPro" id="IPR027417">
    <property type="entry name" value="P-loop_NTPase"/>
</dbReference>